<evidence type="ECO:0000313" key="1">
    <source>
        <dbReference type="EMBL" id="KAK6938113.1"/>
    </source>
</evidence>
<dbReference type="Pfam" id="PF14223">
    <property type="entry name" value="Retrotran_gag_2"/>
    <property type="match status" value="1"/>
</dbReference>
<organism evidence="1 2">
    <name type="scientific">Dillenia turbinata</name>
    <dbReference type="NCBI Taxonomy" id="194707"/>
    <lineage>
        <taxon>Eukaryota</taxon>
        <taxon>Viridiplantae</taxon>
        <taxon>Streptophyta</taxon>
        <taxon>Embryophyta</taxon>
        <taxon>Tracheophyta</taxon>
        <taxon>Spermatophyta</taxon>
        <taxon>Magnoliopsida</taxon>
        <taxon>eudicotyledons</taxon>
        <taxon>Gunneridae</taxon>
        <taxon>Pentapetalae</taxon>
        <taxon>Dilleniales</taxon>
        <taxon>Dilleniaceae</taxon>
        <taxon>Dillenia</taxon>
    </lineage>
</organism>
<reference evidence="1 2" key="1">
    <citation type="submission" date="2023-12" db="EMBL/GenBank/DDBJ databases">
        <title>A high-quality genome assembly for Dillenia turbinata (Dilleniales).</title>
        <authorList>
            <person name="Chanderbali A."/>
        </authorList>
    </citation>
    <scope>NUCLEOTIDE SEQUENCE [LARGE SCALE GENOMIC DNA]</scope>
    <source>
        <strain evidence="1">LSX21</strain>
        <tissue evidence="1">Leaf</tissue>
    </source>
</reference>
<evidence type="ECO:0000313" key="2">
    <source>
        <dbReference type="Proteomes" id="UP001370490"/>
    </source>
</evidence>
<dbReference type="AlphaFoldDB" id="A0AAN8W1A7"/>
<proteinExistence type="predicted"/>
<gene>
    <name evidence="1" type="ORF">RJ641_031621</name>
</gene>
<name>A0AAN8W1A7_9MAGN</name>
<dbReference type="EMBL" id="JBAMMX010000006">
    <property type="protein sequence ID" value="KAK6938113.1"/>
    <property type="molecule type" value="Genomic_DNA"/>
</dbReference>
<keyword evidence="2" id="KW-1185">Reference proteome</keyword>
<dbReference type="Proteomes" id="UP001370490">
    <property type="component" value="Unassembled WGS sequence"/>
</dbReference>
<sequence>MENLLRAKGLWSLVEKGFEEPCEGTMLIGTKLEQLEIARTNDHKVEHYLFRAIDRSIFEQVLDRRTSKIVWDSLKRKFGGNDRGTTI</sequence>
<evidence type="ECO:0008006" key="3">
    <source>
        <dbReference type="Google" id="ProtNLM"/>
    </source>
</evidence>
<protein>
    <recommendedName>
        <fullName evidence="3">Retrovirus-related Pol polyprotein from transposon TNT 1-94</fullName>
    </recommendedName>
</protein>
<comment type="caution">
    <text evidence="1">The sequence shown here is derived from an EMBL/GenBank/DDBJ whole genome shotgun (WGS) entry which is preliminary data.</text>
</comment>
<accession>A0AAN8W1A7</accession>